<proteinExistence type="predicted"/>
<feature type="compositionally biased region" description="Basic and acidic residues" evidence="1">
    <location>
        <begin position="23"/>
        <end position="53"/>
    </location>
</feature>
<name>A0A6C0FJF4_9ZZZZ</name>
<sequence length="153" mass="18022">MQGTQKNTRYPRSIDSTYNRWSWKGDKHCEPPSRSGLSDKEQLIQPERVKNTSDDTNMDTPSHPQIHRELSQELMSNIHFETDTHQVRNNNTFSRKDSNKREDTYTKMAEREMIRQVGTNPFLNNSYVDGITIRDTVLMPYHESKPKIHKETI</sequence>
<feature type="compositionally biased region" description="Polar residues" evidence="1">
    <location>
        <begin position="1"/>
        <end position="20"/>
    </location>
</feature>
<dbReference type="AlphaFoldDB" id="A0A6C0FJF4"/>
<feature type="region of interest" description="Disordered" evidence="1">
    <location>
        <begin position="1"/>
        <end position="64"/>
    </location>
</feature>
<protein>
    <submittedName>
        <fullName evidence="2">Uncharacterized protein</fullName>
    </submittedName>
</protein>
<evidence type="ECO:0000256" key="1">
    <source>
        <dbReference type="SAM" id="MobiDB-lite"/>
    </source>
</evidence>
<evidence type="ECO:0000313" key="2">
    <source>
        <dbReference type="EMBL" id="QHT38815.1"/>
    </source>
</evidence>
<organism evidence="2">
    <name type="scientific">viral metagenome</name>
    <dbReference type="NCBI Taxonomy" id="1070528"/>
    <lineage>
        <taxon>unclassified sequences</taxon>
        <taxon>metagenomes</taxon>
        <taxon>organismal metagenomes</taxon>
    </lineage>
</organism>
<feature type="region of interest" description="Disordered" evidence="1">
    <location>
        <begin position="82"/>
        <end position="102"/>
    </location>
</feature>
<dbReference type="EMBL" id="MN738834">
    <property type="protein sequence ID" value="QHT38815.1"/>
    <property type="molecule type" value="Genomic_DNA"/>
</dbReference>
<reference evidence="2" key="1">
    <citation type="journal article" date="2020" name="Nature">
        <title>Giant virus diversity and host interactions through global metagenomics.</title>
        <authorList>
            <person name="Schulz F."/>
            <person name="Roux S."/>
            <person name="Paez-Espino D."/>
            <person name="Jungbluth S."/>
            <person name="Walsh D.A."/>
            <person name="Denef V.J."/>
            <person name="McMahon K.D."/>
            <person name="Konstantinidis K.T."/>
            <person name="Eloe-Fadrosh E.A."/>
            <person name="Kyrpides N.C."/>
            <person name="Woyke T."/>
        </authorList>
    </citation>
    <scope>NUCLEOTIDE SEQUENCE</scope>
    <source>
        <strain evidence="2">GVMAG-S-ERX556106-38</strain>
    </source>
</reference>
<feature type="compositionally biased region" description="Polar residues" evidence="1">
    <location>
        <begin position="54"/>
        <end position="63"/>
    </location>
</feature>
<accession>A0A6C0FJF4</accession>